<feature type="non-terminal residue" evidence="1">
    <location>
        <position position="1"/>
    </location>
</feature>
<protein>
    <submittedName>
        <fullName evidence="1">Uncharacterized protein</fullName>
    </submittedName>
</protein>
<keyword evidence="2" id="KW-1185">Reference proteome</keyword>
<dbReference type="PANTHER" id="PTHR32133:SF386">
    <property type="entry name" value="F-BOX DOMAIN-CONTAINING PROTEIN"/>
    <property type="match status" value="1"/>
</dbReference>
<reference evidence="1 2" key="1">
    <citation type="journal article" date="2019" name="Sci. Rep.">
        <title>A high-quality genome of Eragrostis curvula grass provides insights into Poaceae evolution and supports new strategies to enhance forage quality.</title>
        <authorList>
            <person name="Carballo J."/>
            <person name="Santos B.A.C.M."/>
            <person name="Zappacosta D."/>
            <person name="Garbus I."/>
            <person name="Selva J.P."/>
            <person name="Gallo C.A."/>
            <person name="Diaz A."/>
            <person name="Albertini E."/>
            <person name="Caccamo M."/>
            <person name="Echenique V."/>
        </authorList>
    </citation>
    <scope>NUCLEOTIDE SEQUENCE [LARGE SCALE GENOMIC DNA]</scope>
    <source>
        <strain evidence="2">cv. Victoria</strain>
        <tissue evidence="1">Leaf</tissue>
    </source>
</reference>
<accession>A0A5J9VVD5</accession>
<dbReference type="PANTHER" id="PTHR32133">
    <property type="entry name" value="OS07G0120400 PROTEIN"/>
    <property type="match status" value="1"/>
</dbReference>
<dbReference type="Gramene" id="TVU40392">
    <property type="protein sequence ID" value="TVU40392"/>
    <property type="gene ID" value="EJB05_13855"/>
</dbReference>
<evidence type="ECO:0000313" key="1">
    <source>
        <dbReference type="EMBL" id="TVU40392.1"/>
    </source>
</evidence>
<dbReference type="EMBL" id="RWGY01000007">
    <property type="protein sequence ID" value="TVU40392.1"/>
    <property type="molecule type" value="Genomic_DNA"/>
</dbReference>
<gene>
    <name evidence="1" type="ORF">EJB05_13855</name>
</gene>
<evidence type="ECO:0000313" key="2">
    <source>
        <dbReference type="Proteomes" id="UP000324897"/>
    </source>
</evidence>
<organism evidence="1 2">
    <name type="scientific">Eragrostis curvula</name>
    <name type="common">weeping love grass</name>
    <dbReference type="NCBI Taxonomy" id="38414"/>
    <lineage>
        <taxon>Eukaryota</taxon>
        <taxon>Viridiplantae</taxon>
        <taxon>Streptophyta</taxon>
        <taxon>Embryophyta</taxon>
        <taxon>Tracheophyta</taxon>
        <taxon>Spermatophyta</taxon>
        <taxon>Magnoliopsida</taxon>
        <taxon>Liliopsida</taxon>
        <taxon>Poales</taxon>
        <taxon>Poaceae</taxon>
        <taxon>PACMAD clade</taxon>
        <taxon>Chloridoideae</taxon>
        <taxon>Eragrostideae</taxon>
        <taxon>Eragrostidinae</taxon>
        <taxon>Eragrostis</taxon>
    </lineage>
</organism>
<name>A0A5J9VVD5_9POAL</name>
<comment type="caution">
    <text evidence="1">The sequence shown here is derived from an EMBL/GenBank/DDBJ whole genome shotgun (WGS) entry which is preliminary data.</text>
</comment>
<sequence length="292" mass="32412">MVSLGSSGCSEFVVWSPITGGEVRRLPMPCLRSMWLSAALLCASTFCDEHHLDCGYGAFAVVLVATHSNKGLTSVYIYSSEQHVWSRSLTKTGVCRSSEEQEDTLPLLGKQSTSAACISGPPNSWRTNCASNNYLLLAYRLWASWIFIYSVPSRQQMTASLGYSWRGTQNSLWLRKAAPDGDADWTQKRVFELDKMLPSWDLSYRYNLFAAPSSNGVTVISLCGVLFTIDLKSGRVSELLEGRRADKDIYPVRDVAVDSEALFDGNFWVENKGSDSSQGLDLGCMEDRYEVV</sequence>
<dbReference type="Proteomes" id="UP000324897">
    <property type="component" value="Chromosome 4"/>
</dbReference>
<proteinExistence type="predicted"/>
<dbReference type="AlphaFoldDB" id="A0A5J9VVD5"/>